<evidence type="ECO:0000313" key="2">
    <source>
        <dbReference type="EMBL" id="JAS88929.1"/>
    </source>
</evidence>
<evidence type="ECO:0000256" key="1">
    <source>
        <dbReference type="SAM" id="SignalP"/>
    </source>
</evidence>
<dbReference type="EMBL" id="GECU01018777">
    <property type="protein sequence ID" value="JAS88929.1"/>
    <property type="molecule type" value="Transcribed_RNA"/>
</dbReference>
<reference evidence="2" key="1">
    <citation type="submission" date="2015-11" db="EMBL/GenBank/DDBJ databases">
        <title>De novo transcriptome assembly of four potential Pierce s Disease insect vectors from Arizona vineyards.</title>
        <authorList>
            <person name="Tassone E.E."/>
        </authorList>
    </citation>
    <scope>NUCLEOTIDE SEQUENCE</scope>
</reference>
<accession>A0A1B6IPT8</accession>
<proteinExistence type="predicted"/>
<gene>
    <name evidence="2" type="ORF">g.26791</name>
</gene>
<keyword evidence="1" id="KW-0732">Signal</keyword>
<organism evidence="2">
    <name type="scientific">Homalodisca liturata</name>
    <dbReference type="NCBI Taxonomy" id="320908"/>
    <lineage>
        <taxon>Eukaryota</taxon>
        <taxon>Metazoa</taxon>
        <taxon>Ecdysozoa</taxon>
        <taxon>Arthropoda</taxon>
        <taxon>Hexapoda</taxon>
        <taxon>Insecta</taxon>
        <taxon>Pterygota</taxon>
        <taxon>Neoptera</taxon>
        <taxon>Paraneoptera</taxon>
        <taxon>Hemiptera</taxon>
        <taxon>Auchenorrhyncha</taxon>
        <taxon>Membracoidea</taxon>
        <taxon>Cicadellidae</taxon>
        <taxon>Cicadellinae</taxon>
        <taxon>Proconiini</taxon>
        <taxon>Homalodisca</taxon>
    </lineage>
</organism>
<name>A0A1B6IPT8_9HEMI</name>
<protein>
    <submittedName>
        <fullName evidence="2">Uncharacterized protein</fullName>
    </submittedName>
</protein>
<feature type="signal peptide" evidence="1">
    <location>
        <begin position="1"/>
        <end position="18"/>
    </location>
</feature>
<dbReference type="AlphaFoldDB" id="A0A1B6IPT8"/>
<feature type="chain" id="PRO_5008585238" evidence="1">
    <location>
        <begin position="19"/>
        <end position="174"/>
    </location>
</feature>
<sequence>MDLTICFIILVSSVNIMAFPPEKAKQVNQLIDEIVAILESEVSASEKQLLENGNKGDSTDTILRIKDMGFNVLTKAYGKIRNLWKLGATPEDVEHLIVQGIESSNVLNSAKVPASEISDRSVGPDENADKESTFSKVLKQSAIKLVKFILAYNNHILDSNLINKPTKPKLMFIY</sequence>